<evidence type="ECO:0000259" key="3">
    <source>
        <dbReference type="SMART" id="SM00906"/>
    </source>
</evidence>
<evidence type="ECO:0000256" key="2">
    <source>
        <dbReference type="SAM" id="MobiDB-lite"/>
    </source>
</evidence>
<evidence type="ECO:0000256" key="1">
    <source>
        <dbReference type="ARBA" id="ARBA00023242"/>
    </source>
</evidence>
<sequence length="707" mass="78647">MPSKLIPRMLVPPRAGFPSRDSHVINAEPERSNVIEHILAGRVIEKRSTAHSPPASSPGQNANTLWYLVTISESKLDAISQKLDRISLAVDSITSPSPYIPTSSNSTGPVRFHATPTSHTGSTSESNEASGDALHSELDADVTLTTQATFATNFLQRAIDSDQLSDAIPEIRNSLDALRHGLKNRDVGGDEPRLVDTQRILSPSKQGGYDLPPVHLAMMAVQRLKESPKLRFLWRADFHSTGQFVEYLMIVYFSKPTLADLIVTHIGLQSLLLECGNLEADEMLKSELMSQSMLCQRNLENILAGLPFNLPCTPDYALALLMVSNYYLQKCRISMSWNTLAAAAQMCQTLGFTRDILPRPETQEAKQRRAKLVWYIHLNDTMLALRLSRPTLIRDGEITLNFEALEGDGSDGPIPIIGKWARICDLQGRIYDNLYSPTALLQSDSQREAQARNLAANLHTLFHSKSIAEEHLFKSIAISIGQRQREIFQRTDRVAYFSMRCLIFRAVTPGSSASTAFCDECLTAAKEGLEEHKRCLSMLQEVENNIFEFYVYWGLLAVPLTPFIVLFCHAVETCDPAHLEYLSAVVETLDRIPPECPDVYKKQLRLFKLMYDVACKYVGSKPRNPPVPPGRIPSTPFEMLFVEAGVPLPNQVGVQAAGNAFQNTSNGEFALGFGNGMIDGGGFSHSIELGNWFEQNQEIFMMLDNNL</sequence>
<dbReference type="InterPro" id="IPR007219">
    <property type="entry name" value="XnlR_reg_dom"/>
</dbReference>
<dbReference type="SMART" id="SM00906">
    <property type="entry name" value="Fungal_trans"/>
    <property type="match status" value="1"/>
</dbReference>
<evidence type="ECO:0000313" key="4">
    <source>
        <dbReference type="EMBL" id="KAG5659828.1"/>
    </source>
</evidence>
<dbReference type="PANTHER" id="PTHR46910:SF5">
    <property type="entry name" value="ZN(II)2CYS6 TRANSCRIPTION FACTOR (EUROFUNG)"/>
    <property type="match status" value="1"/>
</dbReference>
<reference evidence="4" key="1">
    <citation type="submission" date="2021-04" db="EMBL/GenBank/DDBJ databases">
        <title>Draft genome of Fusarium avenaceum strain F156N33, isolated from an atmospheric sample in Virginia.</title>
        <authorList>
            <person name="Yang S."/>
            <person name="Vinatzer B.A."/>
            <person name="Coleman J."/>
        </authorList>
    </citation>
    <scope>NUCLEOTIDE SEQUENCE</scope>
    <source>
        <strain evidence="4">F156N33</strain>
    </source>
</reference>
<dbReference type="AlphaFoldDB" id="A0A9P7H105"/>
<feature type="compositionally biased region" description="Low complexity" evidence="2">
    <location>
        <begin position="95"/>
        <end position="107"/>
    </location>
</feature>
<dbReference type="Pfam" id="PF04082">
    <property type="entry name" value="Fungal_trans"/>
    <property type="match status" value="1"/>
</dbReference>
<dbReference type="Proteomes" id="UP000782241">
    <property type="component" value="Unassembled WGS sequence"/>
</dbReference>
<dbReference type="EMBL" id="JAGPUO010000011">
    <property type="protein sequence ID" value="KAG5659828.1"/>
    <property type="molecule type" value="Genomic_DNA"/>
</dbReference>
<comment type="caution">
    <text evidence="4">The sequence shown here is derived from an EMBL/GenBank/DDBJ whole genome shotgun (WGS) entry which is preliminary data.</text>
</comment>
<feature type="compositionally biased region" description="Polar residues" evidence="2">
    <location>
        <begin position="115"/>
        <end position="129"/>
    </location>
</feature>
<keyword evidence="5" id="KW-1185">Reference proteome</keyword>
<organism evidence="4 5">
    <name type="scientific">Fusarium avenaceum</name>
    <dbReference type="NCBI Taxonomy" id="40199"/>
    <lineage>
        <taxon>Eukaryota</taxon>
        <taxon>Fungi</taxon>
        <taxon>Dikarya</taxon>
        <taxon>Ascomycota</taxon>
        <taxon>Pezizomycotina</taxon>
        <taxon>Sordariomycetes</taxon>
        <taxon>Hypocreomycetidae</taxon>
        <taxon>Hypocreales</taxon>
        <taxon>Nectriaceae</taxon>
        <taxon>Fusarium</taxon>
        <taxon>Fusarium tricinctum species complex</taxon>
    </lineage>
</organism>
<dbReference type="PANTHER" id="PTHR46910">
    <property type="entry name" value="TRANSCRIPTION FACTOR PDR1"/>
    <property type="match status" value="1"/>
</dbReference>
<dbReference type="GO" id="GO:0003677">
    <property type="term" value="F:DNA binding"/>
    <property type="evidence" value="ECO:0007669"/>
    <property type="project" value="InterPro"/>
</dbReference>
<keyword evidence="1" id="KW-0539">Nucleus</keyword>
<dbReference type="GO" id="GO:0003700">
    <property type="term" value="F:DNA-binding transcription factor activity"/>
    <property type="evidence" value="ECO:0007669"/>
    <property type="project" value="InterPro"/>
</dbReference>
<proteinExistence type="predicted"/>
<accession>A0A9P7H105</accession>
<gene>
    <name evidence="4" type="ORF">KAF25_002387</name>
</gene>
<dbReference type="CDD" id="cd12148">
    <property type="entry name" value="fungal_TF_MHR"/>
    <property type="match status" value="1"/>
</dbReference>
<dbReference type="GO" id="GO:0008270">
    <property type="term" value="F:zinc ion binding"/>
    <property type="evidence" value="ECO:0007669"/>
    <property type="project" value="InterPro"/>
</dbReference>
<evidence type="ECO:0000313" key="5">
    <source>
        <dbReference type="Proteomes" id="UP000782241"/>
    </source>
</evidence>
<name>A0A9P7H105_9HYPO</name>
<protein>
    <recommendedName>
        <fullName evidence="3">Xylanolytic transcriptional activator regulatory domain-containing protein</fullName>
    </recommendedName>
</protein>
<dbReference type="GO" id="GO:0006351">
    <property type="term" value="P:DNA-templated transcription"/>
    <property type="evidence" value="ECO:0007669"/>
    <property type="project" value="InterPro"/>
</dbReference>
<dbReference type="InterPro" id="IPR050987">
    <property type="entry name" value="AtrR-like"/>
</dbReference>
<feature type="domain" description="Xylanolytic transcriptional activator regulatory" evidence="3">
    <location>
        <begin position="336"/>
        <end position="409"/>
    </location>
</feature>
<feature type="region of interest" description="Disordered" evidence="2">
    <location>
        <begin position="95"/>
        <end position="133"/>
    </location>
</feature>